<accession>A0ABQ8WCW2</accession>
<comment type="caution">
    <text evidence="1">The sequence shown here is derived from an EMBL/GenBank/DDBJ whole genome shotgun (WGS) entry which is preliminary data.</text>
</comment>
<evidence type="ECO:0000313" key="2">
    <source>
        <dbReference type="EMBL" id="KAJ5265017.1"/>
    </source>
</evidence>
<dbReference type="EMBL" id="JAPVEB010000004">
    <property type="protein sequence ID" value="KAJ5265017.1"/>
    <property type="molecule type" value="Genomic_DNA"/>
</dbReference>
<reference evidence="1 3" key="2">
    <citation type="journal article" date="2023" name="IMA Fungus">
        <title>Comparative genomic study of the Penicillium genus elucidates a diverse pangenome and 15 lateral gene transfer events.</title>
        <authorList>
            <person name="Petersen C."/>
            <person name="Sorensen T."/>
            <person name="Nielsen M.R."/>
            <person name="Sondergaard T.E."/>
            <person name="Sorensen J.L."/>
            <person name="Fitzpatrick D.A."/>
            <person name="Frisvad J.C."/>
            <person name="Nielsen K.L."/>
        </authorList>
    </citation>
    <scope>NUCLEOTIDE SEQUENCE [LARGE SCALE GENOMIC DNA]</scope>
    <source>
        <strain evidence="1 3">IBT 3361</strain>
    </source>
</reference>
<protein>
    <submittedName>
        <fullName evidence="1">Uncharacterized protein</fullName>
    </submittedName>
</protein>
<dbReference type="Proteomes" id="UP001220256">
    <property type="component" value="Unassembled WGS sequence"/>
</dbReference>
<organism evidence="1 3">
    <name type="scientific">Penicillium chrysogenum</name>
    <name type="common">Penicillium notatum</name>
    <dbReference type="NCBI Taxonomy" id="5076"/>
    <lineage>
        <taxon>Eukaryota</taxon>
        <taxon>Fungi</taxon>
        <taxon>Dikarya</taxon>
        <taxon>Ascomycota</taxon>
        <taxon>Pezizomycotina</taxon>
        <taxon>Eurotiomycetes</taxon>
        <taxon>Eurotiomycetidae</taxon>
        <taxon>Eurotiales</taxon>
        <taxon>Aspergillaceae</taxon>
        <taxon>Penicillium</taxon>
        <taxon>Penicillium chrysogenum species complex</taxon>
    </lineage>
</organism>
<proteinExistence type="predicted"/>
<keyword evidence="3" id="KW-1185">Reference proteome</keyword>
<evidence type="ECO:0000313" key="3">
    <source>
        <dbReference type="Proteomes" id="UP001220256"/>
    </source>
</evidence>
<name>A0ABQ8WCW2_PENCH</name>
<dbReference type="EMBL" id="JAPVEB010000004">
    <property type="protein sequence ID" value="KAJ5264457.1"/>
    <property type="molecule type" value="Genomic_DNA"/>
</dbReference>
<gene>
    <name evidence="1" type="ORF">N7505_007250</name>
    <name evidence="2" type="ORF">N7505_007810</name>
</gene>
<evidence type="ECO:0000313" key="1">
    <source>
        <dbReference type="EMBL" id="KAJ5264457.1"/>
    </source>
</evidence>
<sequence length="66" mass="7119">MEGAYLVLPDGIEPETAALDDETLAKLQILYVSGLEGYYSMEDGDATGTETEYAETSAWAARDPVN</sequence>
<reference evidence="1" key="1">
    <citation type="submission" date="2022-12" db="EMBL/GenBank/DDBJ databases">
        <authorList>
            <person name="Petersen C."/>
        </authorList>
    </citation>
    <scope>NUCLEOTIDE SEQUENCE</scope>
    <source>
        <strain evidence="1">IBT 3361</strain>
    </source>
</reference>